<dbReference type="InterPro" id="IPR003521">
    <property type="entry name" value="ICln"/>
</dbReference>
<keyword evidence="4" id="KW-0963">Cytoplasm</keyword>
<dbReference type="PRINTS" id="PR01348">
    <property type="entry name" value="ICLNCHANNEL"/>
</dbReference>
<dbReference type="EMBL" id="KV425886">
    <property type="protein sequence ID" value="KZW02767.1"/>
    <property type="molecule type" value="Genomic_DNA"/>
</dbReference>
<evidence type="ECO:0000256" key="2">
    <source>
        <dbReference type="ARBA" id="ARBA00004496"/>
    </source>
</evidence>
<evidence type="ECO:0008006" key="9">
    <source>
        <dbReference type="Google" id="ProtNLM"/>
    </source>
</evidence>
<evidence type="ECO:0000313" key="7">
    <source>
        <dbReference type="EMBL" id="KZW02767.1"/>
    </source>
</evidence>
<dbReference type="GO" id="GO:0005886">
    <property type="term" value="C:plasma membrane"/>
    <property type="evidence" value="ECO:0007669"/>
    <property type="project" value="InterPro"/>
</dbReference>
<sequence length="237" mass="25582">MPGIELIDGPPNFTTPEQHAQLTSATPDSFNDIPPVARHIEQNVTCTLEPPLDGAASTNARGTLYVTERVLAFVPAQEGARGFSTDYPTLILHAISRGEEGPMLYCQLDESIGLRENEDDDPEAEFDTLRELKIVPSSPDALEPIFEAISICASLNADPYDGDDDDAFIDAPEGGGSAFPQFNGDDEELSEVGRAALAHLESIIDWDHPASGPRPAHLQQQQNGTKEEGEEEVDKSA</sequence>
<evidence type="ECO:0000313" key="8">
    <source>
        <dbReference type="Proteomes" id="UP000077266"/>
    </source>
</evidence>
<dbReference type="InterPro" id="IPR011993">
    <property type="entry name" value="PH-like_dom_sf"/>
</dbReference>
<organism evidence="7 8">
    <name type="scientific">Exidia glandulosa HHB12029</name>
    <dbReference type="NCBI Taxonomy" id="1314781"/>
    <lineage>
        <taxon>Eukaryota</taxon>
        <taxon>Fungi</taxon>
        <taxon>Dikarya</taxon>
        <taxon>Basidiomycota</taxon>
        <taxon>Agaricomycotina</taxon>
        <taxon>Agaricomycetes</taxon>
        <taxon>Auriculariales</taxon>
        <taxon>Exidiaceae</taxon>
        <taxon>Exidia</taxon>
    </lineage>
</organism>
<dbReference type="GO" id="GO:0034709">
    <property type="term" value="C:methylosome"/>
    <property type="evidence" value="ECO:0007669"/>
    <property type="project" value="InterPro"/>
</dbReference>
<dbReference type="STRING" id="1314781.A0A165PWP9"/>
<dbReference type="GO" id="GO:0000387">
    <property type="term" value="P:spliceosomal snRNP assembly"/>
    <property type="evidence" value="ECO:0007669"/>
    <property type="project" value="InterPro"/>
</dbReference>
<keyword evidence="5" id="KW-0539">Nucleus</keyword>
<gene>
    <name evidence="7" type="ORF">EXIGLDRAFT_664760</name>
</gene>
<comment type="similarity">
    <text evidence="3">Belongs to the pICln (TC 1.A.47) family.</text>
</comment>
<dbReference type="GO" id="GO:0006884">
    <property type="term" value="P:cell volume homeostasis"/>
    <property type="evidence" value="ECO:0007669"/>
    <property type="project" value="InterPro"/>
</dbReference>
<protein>
    <recommendedName>
        <fullName evidence="9">Regulator of volume decrease after cellular swelling-domain-containing protein</fullName>
    </recommendedName>
</protein>
<dbReference type="OrthoDB" id="19714at2759"/>
<evidence type="ECO:0000256" key="1">
    <source>
        <dbReference type="ARBA" id="ARBA00004123"/>
    </source>
</evidence>
<dbReference type="Proteomes" id="UP000077266">
    <property type="component" value="Unassembled WGS sequence"/>
</dbReference>
<dbReference type="GO" id="GO:0034715">
    <property type="term" value="C:pICln-Sm protein complex"/>
    <property type="evidence" value="ECO:0007669"/>
    <property type="project" value="InterPro"/>
</dbReference>
<accession>A0A165PWP9</accession>
<reference evidence="7 8" key="1">
    <citation type="journal article" date="2016" name="Mol. Biol. Evol.">
        <title>Comparative Genomics of Early-Diverging Mushroom-Forming Fungi Provides Insights into the Origins of Lignocellulose Decay Capabilities.</title>
        <authorList>
            <person name="Nagy L.G."/>
            <person name="Riley R."/>
            <person name="Tritt A."/>
            <person name="Adam C."/>
            <person name="Daum C."/>
            <person name="Floudas D."/>
            <person name="Sun H."/>
            <person name="Yadav J.S."/>
            <person name="Pangilinan J."/>
            <person name="Larsson K.H."/>
            <person name="Matsuura K."/>
            <person name="Barry K."/>
            <person name="Labutti K."/>
            <person name="Kuo R."/>
            <person name="Ohm R.A."/>
            <person name="Bhattacharya S.S."/>
            <person name="Shirouzu T."/>
            <person name="Yoshinaga Y."/>
            <person name="Martin F.M."/>
            <person name="Grigoriev I.V."/>
            <person name="Hibbett D.S."/>
        </authorList>
    </citation>
    <scope>NUCLEOTIDE SEQUENCE [LARGE SCALE GENOMIC DNA]</scope>
    <source>
        <strain evidence="7 8">HHB12029</strain>
    </source>
</reference>
<feature type="compositionally biased region" description="Acidic residues" evidence="6">
    <location>
        <begin position="228"/>
        <end position="237"/>
    </location>
</feature>
<evidence type="ECO:0000256" key="3">
    <source>
        <dbReference type="ARBA" id="ARBA00007054"/>
    </source>
</evidence>
<dbReference type="PANTHER" id="PTHR21399:SF0">
    <property type="entry name" value="METHYLOSOME SUBUNIT PICLN"/>
    <property type="match status" value="1"/>
</dbReference>
<evidence type="ECO:0000256" key="6">
    <source>
        <dbReference type="SAM" id="MobiDB-lite"/>
    </source>
</evidence>
<dbReference type="Gene3D" id="2.30.29.30">
    <property type="entry name" value="Pleckstrin-homology domain (PH domain)/Phosphotyrosine-binding domain (PTB)"/>
    <property type="match status" value="1"/>
</dbReference>
<dbReference type="PANTHER" id="PTHR21399">
    <property type="entry name" value="CHLORIDE CONDUCTANCE REGULATORY PROTEIN ICLN"/>
    <property type="match status" value="1"/>
</dbReference>
<dbReference type="Pfam" id="PF03517">
    <property type="entry name" value="Voldacs"/>
    <property type="match status" value="1"/>
</dbReference>
<feature type="region of interest" description="Disordered" evidence="6">
    <location>
        <begin position="204"/>
        <end position="237"/>
    </location>
</feature>
<proteinExistence type="inferred from homology"/>
<name>A0A165PWP9_EXIGL</name>
<dbReference type="InterPro" id="IPR039924">
    <property type="entry name" value="ICln/Lot5/Saf5"/>
</dbReference>
<dbReference type="GO" id="GO:0005829">
    <property type="term" value="C:cytosol"/>
    <property type="evidence" value="ECO:0007669"/>
    <property type="project" value="InterPro"/>
</dbReference>
<dbReference type="GO" id="GO:0005681">
    <property type="term" value="C:spliceosomal complex"/>
    <property type="evidence" value="ECO:0007669"/>
    <property type="project" value="TreeGrafter"/>
</dbReference>
<evidence type="ECO:0000256" key="4">
    <source>
        <dbReference type="ARBA" id="ARBA00022490"/>
    </source>
</evidence>
<dbReference type="GO" id="GO:0006821">
    <property type="term" value="P:chloride transport"/>
    <property type="evidence" value="ECO:0007669"/>
    <property type="project" value="InterPro"/>
</dbReference>
<comment type="subcellular location">
    <subcellularLocation>
        <location evidence="2">Cytoplasm</location>
    </subcellularLocation>
    <subcellularLocation>
        <location evidence="1">Nucleus</location>
    </subcellularLocation>
</comment>
<evidence type="ECO:0000256" key="5">
    <source>
        <dbReference type="ARBA" id="ARBA00023242"/>
    </source>
</evidence>
<dbReference type="InParanoid" id="A0A165PWP9"/>
<dbReference type="GO" id="GO:0045292">
    <property type="term" value="P:mRNA cis splicing, via spliceosome"/>
    <property type="evidence" value="ECO:0007669"/>
    <property type="project" value="TreeGrafter"/>
</dbReference>
<keyword evidence="8" id="KW-1185">Reference proteome</keyword>
<dbReference type="AlphaFoldDB" id="A0A165PWP9"/>